<dbReference type="OrthoDB" id="156886at2759"/>
<keyword evidence="2" id="KW-1133">Transmembrane helix</keyword>
<dbReference type="GO" id="GO:0033615">
    <property type="term" value="P:mitochondrial proton-transporting ATP synthase complex assembly"/>
    <property type="evidence" value="ECO:0007669"/>
    <property type="project" value="TreeGrafter"/>
</dbReference>
<dbReference type="GO" id="GO:0031966">
    <property type="term" value="C:mitochondrial membrane"/>
    <property type="evidence" value="ECO:0007669"/>
    <property type="project" value="TreeGrafter"/>
</dbReference>
<dbReference type="AlphaFoldDB" id="A0A9Q1CCK4"/>
<feature type="transmembrane region" description="Helical" evidence="2">
    <location>
        <begin position="159"/>
        <end position="183"/>
    </location>
</feature>
<organism evidence="3 4">
    <name type="scientific">Holothuria leucospilota</name>
    <name type="common">Black long sea cucumber</name>
    <name type="synonym">Mertensiothuria leucospilota</name>
    <dbReference type="NCBI Taxonomy" id="206669"/>
    <lineage>
        <taxon>Eukaryota</taxon>
        <taxon>Metazoa</taxon>
        <taxon>Echinodermata</taxon>
        <taxon>Eleutherozoa</taxon>
        <taxon>Echinozoa</taxon>
        <taxon>Holothuroidea</taxon>
        <taxon>Aspidochirotacea</taxon>
        <taxon>Aspidochirotida</taxon>
        <taxon>Holothuriidae</taxon>
        <taxon>Holothuria</taxon>
    </lineage>
</organism>
<comment type="caution">
    <text evidence="3">The sequence shown here is derived from an EMBL/GenBank/DDBJ whole genome shotgun (WGS) entry which is preliminary data.</text>
</comment>
<evidence type="ECO:0000256" key="1">
    <source>
        <dbReference type="ARBA" id="ARBA00005280"/>
    </source>
</evidence>
<dbReference type="PANTHER" id="PTHR13281">
    <property type="entry name" value="TRANSMEMBRANE PROTEIN 70, MITOCHONDRIAL"/>
    <property type="match status" value="1"/>
</dbReference>
<dbReference type="PANTHER" id="PTHR13281:SF0">
    <property type="entry name" value="TRANSMEMBRANE PROTEIN 70, MITOCHONDRIAL"/>
    <property type="match status" value="1"/>
</dbReference>
<dbReference type="Pfam" id="PF06979">
    <property type="entry name" value="TMEM70"/>
    <property type="match status" value="1"/>
</dbReference>
<name>A0A9Q1CCK4_HOLLE</name>
<reference evidence="3" key="1">
    <citation type="submission" date="2021-10" db="EMBL/GenBank/DDBJ databases">
        <title>Tropical sea cucumber genome reveals ecological adaptation and Cuvierian tubules defense mechanism.</title>
        <authorList>
            <person name="Chen T."/>
        </authorList>
    </citation>
    <scope>NUCLEOTIDE SEQUENCE</scope>
    <source>
        <strain evidence="3">Nanhai2018</strain>
        <tissue evidence="3">Muscle</tissue>
    </source>
</reference>
<dbReference type="InterPro" id="IPR045325">
    <property type="entry name" value="TMEM70/TMEM186/TMEM223"/>
</dbReference>
<keyword evidence="4" id="KW-1185">Reference proteome</keyword>
<comment type="similarity">
    <text evidence="1">Belongs to the TMEM70 family.</text>
</comment>
<keyword evidence="2" id="KW-0472">Membrane</keyword>
<accession>A0A9Q1CCK4</accession>
<feature type="transmembrane region" description="Helical" evidence="2">
    <location>
        <begin position="120"/>
        <end position="139"/>
    </location>
</feature>
<sequence length="259" mass="30126">MACLTRLSQYQSLSSFAIIRQSPAQLLRCETTYFVNSRCLTCGYVRRRELALQKPFLQKTCLRSSNWSRWQQTYRGAKSQAPREDPDVERLHRSMRAMERLQPIKHDGDRLIYEVRSANYLHFVTGAFYLTALSGLYMAPDFLIGAWERDSLDLDTFFTLMMLASGIVVLPVCLRVFALRLIFKLYHNEARNTYLAVVSKTLFGVTKKRFSGSEVVVTKENSFERTFQLTSFRVKGRPYFVNASNFKLPSDYNKLMGYY</sequence>
<dbReference type="EMBL" id="JAIZAY010000005">
    <property type="protein sequence ID" value="KAJ8042442.1"/>
    <property type="molecule type" value="Genomic_DNA"/>
</dbReference>
<proteinExistence type="inferred from homology"/>
<dbReference type="Proteomes" id="UP001152320">
    <property type="component" value="Chromosome 5"/>
</dbReference>
<evidence type="ECO:0000313" key="4">
    <source>
        <dbReference type="Proteomes" id="UP001152320"/>
    </source>
</evidence>
<keyword evidence="2 3" id="KW-0812">Transmembrane</keyword>
<protein>
    <submittedName>
        <fullName evidence="3">Transmembrane protein 70, mitochondrial</fullName>
    </submittedName>
</protein>
<evidence type="ECO:0000313" key="3">
    <source>
        <dbReference type="EMBL" id="KAJ8042442.1"/>
    </source>
</evidence>
<dbReference type="InterPro" id="IPR009724">
    <property type="entry name" value="TMEM70"/>
</dbReference>
<gene>
    <name evidence="3" type="ORF">HOLleu_13501</name>
</gene>
<evidence type="ECO:0000256" key="2">
    <source>
        <dbReference type="SAM" id="Phobius"/>
    </source>
</evidence>